<evidence type="ECO:0000256" key="2">
    <source>
        <dbReference type="ARBA" id="ARBA00022692"/>
    </source>
</evidence>
<dbReference type="EMBL" id="OUNC01000045">
    <property type="protein sequence ID" value="SPP29407.1"/>
    <property type="molecule type" value="Genomic_DNA"/>
</dbReference>
<dbReference type="GO" id="GO:0005886">
    <property type="term" value="C:plasma membrane"/>
    <property type="evidence" value="ECO:0007669"/>
    <property type="project" value="InterPro"/>
</dbReference>
<evidence type="ECO:0000256" key="1">
    <source>
        <dbReference type="ARBA" id="ARBA00022475"/>
    </source>
</evidence>
<keyword evidence="3 5" id="KW-1133">Transmembrane helix</keyword>
<keyword evidence="4 5" id="KW-0472">Membrane</keyword>
<name>A0A2X0QKF2_BROTH</name>
<evidence type="ECO:0000256" key="5">
    <source>
        <dbReference type="SAM" id="Phobius"/>
    </source>
</evidence>
<dbReference type="Proteomes" id="UP000270190">
    <property type="component" value="Unassembled WGS sequence"/>
</dbReference>
<dbReference type="AlphaFoldDB" id="A0A2X0QKF2"/>
<evidence type="ECO:0000259" key="6">
    <source>
        <dbReference type="Pfam" id="PF06305"/>
    </source>
</evidence>
<keyword evidence="1" id="KW-1003">Cell membrane</keyword>
<proteinExistence type="predicted"/>
<feature type="transmembrane region" description="Helical" evidence="5">
    <location>
        <begin position="45"/>
        <end position="66"/>
    </location>
</feature>
<dbReference type="Pfam" id="PF06305">
    <property type="entry name" value="LapA_dom"/>
    <property type="match status" value="1"/>
</dbReference>
<reference evidence="8" key="1">
    <citation type="submission" date="2018-04" db="EMBL/GenBank/DDBJ databases">
        <authorList>
            <person name="Illikoud N."/>
        </authorList>
    </citation>
    <scope>NUCLEOTIDE SEQUENCE [LARGE SCALE GENOMIC DNA]</scope>
</reference>
<evidence type="ECO:0000313" key="8">
    <source>
        <dbReference type="Proteomes" id="UP000270190"/>
    </source>
</evidence>
<gene>
    <name evidence="7" type="ORF">BTBSAS_50055</name>
</gene>
<evidence type="ECO:0000256" key="4">
    <source>
        <dbReference type="ARBA" id="ARBA00023136"/>
    </source>
</evidence>
<keyword evidence="2 5" id="KW-0812">Transmembrane</keyword>
<protein>
    <recommendedName>
        <fullName evidence="6">Lipopolysaccharide assembly protein A domain-containing protein</fullName>
    </recommendedName>
</protein>
<accession>A0A2X0QKF2</accession>
<organism evidence="7 8">
    <name type="scientific">Brochothrix thermosphacta</name>
    <name type="common">Microbacterium thermosphactum</name>
    <dbReference type="NCBI Taxonomy" id="2756"/>
    <lineage>
        <taxon>Bacteria</taxon>
        <taxon>Bacillati</taxon>
        <taxon>Bacillota</taxon>
        <taxon>Bacilli</taxon>
        <taxon>Bacillales</taxon>
        <taxon>Listeriaceae</taxon>
        <taxon>Brochothrix</taxon>
    </lineage>
</organism>
<feature type="transmembrane region" description="Helical" evidence="5">
    <location>
        <begin position="12"/>
        <end position="33"/>
    </location>
</feature>
<evidence type="ECO:0000313" key="7">
    <source>
        <dbReference type="EMBL" id="SPP29407.1"/>
    </source>
</evidence>
<evidence type="ECO:0000256" key="3">
    <source>
        <dbReference type="ARBA" id="ARBA00022989"/>
    </source>
</evidence>
<sequence>MMKEKNDKQLFTIKRVVMLILLVLTIVFAFLNFKTVTIDFLIAKATIPLFYEIIAVLIIGFICGYLTKNKK</sequence>
<dbReference type="InterPro" id="IPR010445">
    <property type="entry name" value="LapA_dom"/>
</dbReference>
<feature type="domain" description="Lipopolysaccharide assembly protein A" evidence="6">
    <location>
        <begin position="32"/>
        <end position="66"/>
    </location>
</feature>